<sequence length="312" mass="35461">MKSALVLGASGGIGYALVLELVNRGVEVVAFARRKERLNALYQHESMVTIFSGDALVEKDVIEAADGVDVIFHAVSFPYQDWKEKHPLCIEIIVRAAEIHQTKIALADNIYAYGKQSKVEVKENASKEPFTKKGKIRLAMENRLKRSDIPYLIVHMPDLYGPNAENTMIHETLKNVVLNKTASFVGDIKVAREFIFTMDGAKAMVELALRDDTYNQNWNIPSAHPITGEEIIEILRKETGYKKSIRTVSKTMIWFAGLFQPFMREMVEMMYLTEDPVILSGEKYEEEIGTIPKTPYKEGIKETLNWMNERVL</sequence>
<feature type="domain" description="NAD(P)-binding" evidence="1">
    <location>
        <begin position="8"/>
        <end position="165"/>
    </location>
</feature>
<dbReference type="PANTHER" id="PTHR48079:SF6">
    <property type="entry name" value="NAD(P)-BINDING DOMAIN-CONTAINING PROTEIN-RELATED"/>
    <property type="match status" value="1"/>
</dbReference>
<dbReference type="SUPFAM" id="SSF51735">
    <property type="entry name" value="NAD(P)-binding Rossmann-fold domains"/>
    <property type="match status" value="1"/>
</dbReference>
<reference evidence="2 3" key="1">
    <citation type="submission" date="2020-03" db="EMBL/GenBank/DDBJ databases">
        <title>Soil Listeria distribution.</title>
        <authorList>
            <person name="Liao J."/>
            <person name="Wiedmann M."/>
        </authorList>
    </citation>
    <scope>NUCLEOTIDE SEQUENCE [LARGE SCALE GENOMIC DNA]</scope>
    <source>
        <strain evidence="2 3">FSL L7-1560</strain>
    </source>
</reference>
<dbReference type="InterPro" id="IPR036291">
    <property type="entry name" value="NAD(P)-bd_dom_sf"/>
</dbReference>
<dbReference type="GO" id="GO:0005737">
    <property type="term" value="C:cytoplasm"/>
    <property type="evidence" value="ECO:0007669"/>
    <property type="project" value="TreeGrafter"/>
</dbReference>
<gene>
    <name evidence="2" type="ORF">HB897_08440</name>
</gene>
<dbReference type="InterPro" id="IPR016040">
    <property type="entry name" value="NAD(P)-bd_dom"/>
</dbReference>
<name>A0A7X0X279_LISSE</name>
<dbReference type="PANTHER" id="PTHR48079">
    <property type="entry name" value="PROTEIN YEEZ"/>
    <property type="match status" value="1"/>
</dbReference>
<dbReference type="Pfam" id="PF13460">
    <property type="entry name" value="NAD_binding_10"/>
    <property type="match status" value="1"/>
</dbReference>
<evidence type="ECO:0000313" key="3">
    <source>
        <dbReference type="Proteomes" id="UP000523362"/>
    </source>
</evidence>
<proteinExistence type="predicted"/>
<dbReference type="EMBL" id="JAARRG010000004">
    <property type="protein sequence ID" value="MBC1486250.1"/>
    <property type="molecule type" value="Genomic_DNA"/>
</dbReference>
<accession>A0A7X0X279</accession>
<evidence type="ECO:0000259" key="1">
    <source>
        <dbReference type="Pfam" id="PF13460"/>
    </source>
</evidence>
<dbReference type="AlphaFoldDB" id="A0A7X0X279"/>
<dbReference type="InterPro" id="IPR051783">
    <property type="entry name" value="NAD(P)-dependent_oxidoreduct"/>
</dbReference>
<protein>
    <submittedName>
        <fullName evidence="2">SDR family NAD(P)-dependent oxidoreductase</fullName>
    </submittedName>
</protein>
<dbReference type="RefSeq" id="WP_185383722.1">
    <property type="nucleotide sequence ID" value="NZ_CP063071.1"/>
</dbReference>
<evidence type="ECO:0000313" key="2">
    <source>
        <dbReference type="EMBL" id="MBC1486250.1"/>
    </source>
</evidence>
<organism evidence="2 3">
    <name type="scientific">Listeria seeligeri</name>
    <dbReference type="NCBI Taxonomy" id="1640"/>
    <lineage>
        <taxon>Bacteria</taxon>
        <taxon>Bacillati</taxon>
        <taxon>Bacillota</taxon>
        <taxon>Bacilli</taxon>
        <taxon>Bacillales</taxon>
        <taxon>Listeriaceae</taxon>
        <taxon>Listeria</taxon>
    </lineage>
</organism>
<dbReference type="Gene3D" id="3.40.50.720">
    <property type="entry name" value="NAD(P)-binding Rossmann-like Domain"/>
    <property type="match status" value="1"/>
</dbReference>
<dbReference type="Proteomes" id="UP000523362">
    <property type="component" value="Unassembled WGS sequence"/>
</dbReference>
<dbReference type="GO" id="GO:0004029">
    <property type="term" value="F:aldehyde dehydrogenase (NAD+) activity"/>
    <property type="evidence" value="ECO:0007669"/>
    <property type="project" value="TreeGrafter"/>
</dbReference>
<comment type="caution">
    <text evidence="2">The sequence shown here is derived from an EMBL/GenBank/DDBJ whole genome shotgun (WGS) entry which is preliminary data.</text>
</comment>